<evidence type="ECO:0000256" key="6">
    <source>
        <dbReference type="SAM" id="Phobius"/>
    </source>
</evidence>
<protein>
    <recommendedName>
        <fullName evidence="9">Mg2+ transporter zinc transport protein</fullName>
    </recommendedName>
</protein>
<dbReference type="Pfam" id="PF01544">
    <property type="entry name" value="CorA"/>
    <property type="match status" value="1"/>
</dbReference>
<sequence length="1455" mass="167194">MDIHSTSSDSNVEAEVNNTPIDLTLWENFIKNESVTAQEVKSYIHQHDLTKVEPYEPGKNEIQPCKTSKAEEGSDDAGYHPGYLSFGDDGTTATITTRGQHVQISRYLGYGPSGFVSMDHKSMDEPYLGFFRRHTVLGMIEDEIGFGSGVLVGENDYEPSKASWIRNKWPRIVTKGEDRLMVQSYYVKNGVVIQDTVIYNRSNKNLEVTPSVNFDILTRQLEYLDASNSFNEDNETSEWDGTQGAASYTNSAGPGGYGFVQIHRTPSKGRADSDVPYPDAVASVWGFFKNGKVQTKQSFQQAQPFTLEPNMKSRLITGYKLVLLSASVSDWKSLTISAADVDMNSFLRKTQPKERVESVMLQDPSTTSGFSISRIVEHILTVCAIPITRGYVWESGNPAKEEVEAIALTNGEMSFHEVSARESFFAFKLLLEVAKTLKDGDPLKDGDSLKARIKRVCEGHLKWVFTFAKLQETKFAGKYWANGEIIKSLLPDDEPTNTPFQILKLYEYHKTFDSCDESCDHKKIMSYLNGFSPMGWIKSLDKANVRKAYAWRHVCRAGINHFRLDDHIWIYNCLSAISDIENWSDARGKKNPRKNGDEEERERYRLMEMYDPTRVKHEFIKRFTTTYENKQRMIAVMRSPRESRFQFHSKDTALFYPLVDRVFLPSNSAWKATLEAQKRFLSNTDPNFDNLLYHGLCMLMAKEGVSMLQKDQEKSFKQAASFLTENLLGNGLFPTNVEDRWGSRSHHCFQISFEIPYILWSLRDYSPQAKEAQPSTDTSPSTGNPLAENLDPLDGIIPSNRPIDEKSVISVTEEWLYNRPTFFDWKPSTEILRGAGLTQGKSHNPLPVRDMKDNPYHLFFLRIDEHREEVENDTEKESAEVINRAFSDWEKRRQKSDDSYEPLEPEQGQRRSFLLLDVARKKGSERMKSEIKTNAKGTNNIGVGWEQLTQTRREEEVKKRLLWFERPLTDYSLMCYLSAPEAEQSAISTFFQRHTTSLNFFEDTTNQVMNTWETEFHCKFLQIIDHKNSTDGKGSADSKLNGQSDREKQKGCENSNDHKDSRHPEELNDFRELCPMLTSSAYAPFIIEDKALVRASASFRVTGDFFDKFWTFYIVENFPGTQPEHLLYFLGKDSKQLKRALAYSPPKAWQQRNVLEPMLMRRILGEVNRSTRDILGFLEDRIEKDKKNLASRVSDKYFVSLSTWALLHKTLDMLKADLESISTHIDDWNSRERDRKGERPRWTKSDEHKYRHSITAIDILNQRALRVLVGNKARIESLEKSLNFHENRTKNRYDEEMNLRNYQQNQNIKYFTYSTVFFLPLGFGTSIYSMSAPPPPGVIWKMVACAVIAFVVLILAVRLSPYILGSGKAQILKSVESALTPSLSTAVKESEIKPPDNHKEEARPESNREGNRDSPRHEHSRRFSRVFAFMKQRTKKTQADDPENIPPSHTRQEET</sequence>
<comment type="subcellular location">
    <subcellularLocation>
        <location evidence="1">Membrane</location>
        <topology evidence="1">Multi-pass membrane protein</topology>
    </subcellularLocation>
</comment>
<dbReference type="GO" id="GO:0016020">
    <property type="term" value="C:membrane"/>
    <property type="evidence" value="ECO:0007669"/>
    <property type="project" value="UniProtKB-SubCell"/>
</dbReference>
<feature type="region of interest" description="Disordered" evidence="5">
    <location>
        <begin position="1029"/>
        <end position="1065"/>
    </location>
</feature>
<dbReference type="GeneID" id="37079527"/>
<dbReference type="Proteomes" id="UP000248349">
    <property type="component" value="Unassembled WGS sequence"/>
</dbReference>
<feature type="region of interest" description="Disordered" evidence="5">
    <location>
        <begin position="1383"/>
        <end position="1455"/>
    </location>
</feature>
<name>A0A318Z7T3_9EURO</name>
<keyword evidence="3 6" id="KW-1133">Transmembrane helix</keyword>
<evidence type="ECO:0000256" key="2">
    <source>
        <dbReference type="ARBA" id="ARBA00022692"/>
    </source>
</evidence>
<evidence type="ECO:0000313" key="8">
    <source>
        <dbReference type="Proteomes" id="UP000248349"/>
    </source>
</evidence>
<gene>
    <name evidence="7" type="ORF">BP01DRAFT_394163</name>
</gene>
<dbReference type="EMBL" id="KZ821251">
    <property type="protein sequence ID" value="PYH42494.1"/>
    <property type="molecule type" value="Genomic_DNA"/>
</dbReference>
<dbReference type="STRING" id="1450539.A0A318Z7T3"/>
<organism evidence="7 8">
    <name type="scientific">Aspergillus saccharolyticus JOP 1030-1</name>
    <dbReference type="NCBI Taxonomy" id="1450539"/>
    <lineage>
        <taxon>Eukaryota</taxon>
        <taxon>Fungi</taxon>
        <taxon>Dikarya</taxon>
        <taxon>Ascomycota</taxon>
        <taxon>Pezizomycotina</taxon>
        <taxon>Eurotiomycetes</taxon>
        <taxon>Eurotiomycetidae</taxon>
        <taxon>Eurotiales</taxon>
        <taxon>Aspergillaceae</taxon>
        <taxon>Aspergillus</taxon>
        <taxon>Aspergillus subgen. Circumdati</taxon>
    </lineage>
</organism>
<dbReference type="InterPro" id="IPR002523">
    <property type="entry name" value="MgTranspt_CorA/ZnTranspt_ZntB"/>
</dbReference>
<keyword evidence="2 6" id="KW-0812">Transmembrane</keyword>
<evidence type="ECO:0000256" key="3">
    <source>
        <dbReference type="ARBA" id="ARBA00022989"/>
    </source>
</evidence>
<feature type="compositionally biased region" description="Polar residues" evidence="5">
    <location>
        <begin position="773"/>
        <end position="784"/>
    </location>
</feature>
<accession>A0A318Z7T3</accession>
<dbReference type="RefSeq" id="XP_025428476.1">
    <property type="nucleotide sequence ID" value="XM_025578298.1"/>
</dbReference>
<keyword evidence="4 6" id="KW-0472">Membrane</keyword>
<feature type="compositionally biased region" description="Basic and acidic residues" evidence="5">
    <location>
        <begin position="1388"/>
        <end position="1417"/>
    </location>
</feature>
<feature type="transmembrane region" description="Helical" evidence="6">
    <location>
        <begin position="1310"/>
        <end position="1330"/>
    </location>
</feature>
<evidence type="ECO:0000256" key="1">
    <source>
        <dbReference type="ARBA" id="ARBA00004141"/>
    </source>
</evidence>
<evidence type="ECO:0000256" key="5">
    <source>
        <dbReference type="SAM" id="MobiDB-lite"/>
    </source>
</evidence>
<reference evidence="7 8" key="1">
    <citation type="submission" date="2016-12" db="EMBL/GenBank/DDBJ databases">
        <title>The genomes of Aspergillus section Nigri reveals drivers in fungal speciation.</title>
        <authorList>
            <consortium name="DOE Joint Genome Institute"/>
            <person name="Vesth T.C."/>
            <person name="Nybo J."/>
            <person name="Theobald S."/>
            <person name="Brandl J."/>
            <person name="Frisvad J.C."/>
            <person name="Nielsen K.F."/>
            <person name="Lyhne E.K."/>
            <person name="Kogle M.E."/>
            <person name="Kuo A."/>
            <person name="Riley R."/>
            <person name="Clum A."/>
            <person name="Nolan M."/>
            <person name="Lipzen A."/>
            <person name="Salamov A."/>
            <person name="Henrissat B."/>
            <person name="Wiebenga A."/>
            <person name="De Vries R.P."/>
            <person name="Grigoriev I.V."/>
            <person name="Mortensen U.H."/>
            <person name="Andersen M.R."/>
            <person name="Baker S.E."/>
        </authorList>
    </citation>
    <scope>NUCLEOTIDE SEQUENCE [LARGE SCALE GENOMIC DNA]</scope>
    <source>
        <strain evidence="7 8">JOP 1030-1</strain>
    </source>
</reference>
<evidence type="ECO:0008006" key="9">
    <source>
        <dbReference type="Google" id="ProtNLM"/>
    </source>
</evidence>
<evidence type="ECO:0000313" key="7">
    <source>
        <dbReference type="EMBL" id="PYH42494.1"/>
    </source>
</evidence>
<dbReference type="SUPFAM" id="SSF144083">
    <property type="entry name" value="Magnesium transport protein CorA, transmembrane region"/>
    <property type="match status" value="1"/>
</dbReference>
<dbReference type="InterPro" id="IPR045863">
    <property type="entry name" value="CorA_TM1_TM2"/>
</dbReference>
<dbReference type="GO" id="GO:0046873">
    <property type="term" value="F:metal ion transmembrane transporter activity"/>
    <property type="evidence" value="ECO:0007669"/>
    <property type="project" value="InterPro"/>
</dbReference>
<proteinExistence type="predicted"/>
<feature type="compositionally biased region" description="Basic and acidic residues" evidence="5">
    <location>
        <begin position="1044"/>
        <end position="1065"/>
    </location>
</feature>
<feature type="region of interest" description="Disordered" evidence="5">
    <location>
        <begin position="54"/>
        <end position="76"/>
    </location>
</feature>
<evidence type="ECO:0000256" key="4">
    <source>
        <dbReference type="ARBA" id="ARBA00023136"/>
    </source>
</evidence>
<feature type="transmembrane region" description="Helical" evidence="6">
    <location>
        <begin position="1342"/>
        <end position="1364"/>
    </location>
</feature>
<dbReference type="OrthoDB" id="4159931at2759"/>
<feature type="region of interest" description="Disordered" evidence="5">
    <location>
        <begin position="769"/>
        <end position="798"/>
    </location>
</feature>
<keyword evidence="8" id="KW-1185">Reference proteome</keyword>
<dbReference type="Gene3D" id="1.20.58.340">
    <property type="entry name" value="Magnesium transport protein CorA, transmembrane region"/>
    <property type="match status" value="1"/>
</dbReference>